<protein>
    <submittedName>
        <fullName evidence="3">Papain-like cysteine protease family protein</fullName>
    </submittedName>
</protein>
<dbReference type="RefSeq" id="WP_347613602.1">
    <property type="nucleotide sequence ID" value="NZ_JBDPZC010000022.1"/>
</dbReference>
<organism evidence="3 4">
    <name type="scientific">Roseateles flavus</name>
    <dbReference type="NCBI Taxonomy" id="3149041"/>
    <lineage>
        <taxon>Bacteria</taxon>
        <taxon>Pseudomonadati</taxon>
        <taxon>Pseudomonadota</taxon>
        <taxon>Betaproteobacteria</taxon>
        <taxon>Burkholderiales</taxon>
        <taxon>Sphaerotilaceae</taxon>
        <taxon>Roseateles</taxon>
    </lineage>
</organism>
<feature type="signal peptide" evidence="1">
    <location>
        <begin position="1"/>
        <end position="23"/>
    </location>
</feature>
<dbReference type="Pfam" id="PF13529">
    <property type="entry name" value="Peptidase_C39_2"/>
    <property type="match status" value="1"/>
</dbReference>
<accession>A0ABV0GLQ7</accession>
<evidence type="ECO:0000313" key="4">
    <source>
        <dbReference type="Proteomes" id="UP001462640"/>
    </source>
</evidence>
<keyword evidence="1" id="KW-0732">Signal</keyword>
<evidence type="ECO:0000256" key="1">
    <source>
        <dbReference type="SAM" id="SignalP"/>
    </source>
</evidence>
<sequence length="192" mass="21143">MNANLKKTLAGLGLSLLMPLAFAQYKALNVPQTIQEHSQWCWSASSKAIISYYKTPPSQCSIVNWAFGINYACGNGTFNWSSYANQPNALYGSGGSAQGVLANWGIGTNAYAYASSWNSIVSDINYNKPFMIRFGWSSGGGHIMVGTGYEVWNGGYYVLYMNPWPGEGNSEDSYNWMVSASDHAWTHTLRVR</sequence>
<comment type="caution">
    <text evidence="3">The sequence shown here is derived from an EMBL/GenBank/DDBJ whole genome shotgun (WGS) entry which is preliminary data.</text>
</comment>
<feature type="domain" description="Peptidase C39-like" evidence="2">
    <location>
        <begin position="28"/>
        <end position="164"/>
    </location>
</feature>
<dbReference type="EMBL" id="JBDPZC010000022">
    <property type="protein sequence ID" value="MEO3715874.1"/>
    <property type="molecule type" value="Genomic_DNA"/>
</dbReference>
<name>A0ABV0GLQ7_9BURK</name>
<reference evidence="3 4" key="1">
    <citation type="submission" date="2024-05" db="EMBL/GenBank/DDBJ databases">
        <title>Roseateles sp. 2.12 16S ribosomal RNA gene Genome sequencing and assembly.</title>
        <authorList>
            <person name="Woo H."/>
        </authorList>
    </citation>
    <scope>NUCLEOTIDE SEQUENCE [LARGE SCALE GENOMIC DNA]</scope>
    <source>
        <strain evidence="3 4">2.12</strain>
    </source>
</reference>
<dbReference type="Proteomes" id="UP001462640">
    <property type="component" value="Unassembled WGS sequence"/>
</dbReference>
<feature type="chain" id="PRO_5046828304" evidence="1">
    <location>
        <begin position="24"/>
        <end position="192"/>
    </location>
</feature>
<evidence type="ECO:0000313" key="3">
    <source>
        <dbReference type="EMBL" id="MEO3715874.1"/>
    </source>
</evidence>
<proteinExistence type="predicted"/>
<keyword evidence="4" id="KW-1185">Reference proteome</keyword>
<dbReference type="InterPro" id="IPR039564">
    <property type="entry name" value="Peptidase_C39-like"/>
</dbReference>
<gene>
    <name evidence="3" type="ORF">ABDJ40_24130</name>
</gene>
<evidence type="ECO:0000259" key="2">
    <source>
        <dbReference type="Pfam" id="PF13529"/>
    </source>
</evidence>